<proteinExistence type="predicted"/>
<feature type="signal peptide" evidence="5">
    <location>
        <begin position="1"/>
        <end position="16"/>
    </location>
</feature>
<keyword evidence="7" id="KW-1185">Reference proteome</keyword>
<dbReference type="AlphaFoldDB" id="A0A9W8QMN3"/>
<dbReference type="GeneID" id="80895120"/>
<dbReference type="RefSeq" id="XP_056057832.1">
    <property type="nucleotide sequence ID" value="XM_056201540.1"/>
</dbReference>
<evidence type="ECO:0000256" key="5">
    <source>
        <dbReference type="SAM" id="SignalP"/>
    </source>
</evidence>
<comment type="caution">
    <text evidence="6">The sequence shown here is derived from an EMBL/GenBank/DDBJ whole genome shotgun (WGS) entry which is preliminary data.</text>
</comment>
<evidence type="ECO:0000256" key="1">
    <source>
        <dbReference type="ARBA" id="ARBA00013201"/>
    </source>
</evidence>
<keyword evidence="4" id="KW-0443">Lipid metabolism</keyword>
<dbReference type="GO" id="GO:0016042">
    <property type="term" value="P:lipid catabolic process"/>
    <property type="evidence" value="ECO:0007669"/>
    <property type="project" value="UniProtKB-KW"/>
</dbReference>
<dbReference type="SUPFAM" id="SSF53474">
    <property type="entry name" value="alpha/beta-Hydrolases"/>
    <property type="match status" value="1"/>
</dbReference>
<sequence length="374" mass="40411">MKFFIVIPTLIGAVQSLLVPKTRLDPYAPTGRSAFRRILISTFLPLNASRFPCSPEVVPYLPPETTRVYTQLAVGMGLPAAFVSAFEVDYCKLPPAAACKDSKKGVAFPVAIFSPGHSASRLLYTALARSLASRGYVVITIDHPHDADIVEFPDGTVIRGPDNTTSESAILQNLQVRSGDISFVINQLHNRTMLSHLIKGFPHQVDVSSIAVFGHSLGGAAAAAAMLTDSRIKGGLNFDGEIHGPVVADGLARPFALVSSAANKGSPALENWNPFWDHLNDTRVELTISNTTHVSFLDIPLLLTIFPLPSELRPKIEAAFGAVDGRQMEKIVDGILTAVFDVLFRGWVVPLCDLKRKFQEVSIVRSSLPQSCSA</sequence>
<keyword evidence="2" id="KW-0378">Hydrolase</keyword>
<evidence type="ECO:0000256" key="4">
    <source>
        <dbReference type="ARBA" id="ARBA00023098"/>
    </source>
</evidence>
<dbReference type="PANTHER" id="PTHR10272">
    <property type="entry name" value="PLATELET-ACTIVATING FACTOR ACETYLHYDROLASE"/>
    <property type="match status" value="1"/>
</dbReference>
<dbReference type="EC" id="3.1.1.47" evidence="1"/>
<organism evidence="6 7">
    <name type="scientific">Akanthomyces muscarius</name>
    <name type="common">Entomopathogenic fungus</name>
    <name type="synonym">Lecanicillium muscarium</name>
    <dbReference type="NCBI Taxonomy" id="2231603"/>
    <lineage>
        <taxon>Eukaryota</taxon>
        <taxon>Fungi</taxon>
        <taxon>Dikarya</taxon>
        <taxon>Ascomycota</taxon>
        <taxon>Pezizomycotina</taxon>
        <taxon>Sordariomycetes</taxon>
        <taxon>Hypocreomycetidae</taxon>
        <taxon>Hypocreales</taxon>
        <taxon>Cordycipitaceae</taxon>
        <taxon>Akanthomyces</taxon>
    </lineage>
</organism>
<keyword evidence="3" id="KW-0442">Lipid degradation</keyword>
<evidence type="ECO:0000256" key="3">
    <source>
        <dbReference type="ARBA" id="ARBA00022963"/>
    </source>
</evidence>
<dbReference type="Proteomes" id="UP001144673">
    <property type="component" value="Unassembled WGS sequence"/>
</dbReference>
<dbReference type="InterPro" id="IPR029058">
    <property type="entry name" value="AB_hydrolase_fold"/>
</dbReference>
<evidence type="ECO:0000313" key="7">
    <source>
        <dbReference type="Proteomes" id="UP001144673"/>
    </source>
</evidence>
<evidence type="ECO:0000256" key="2">
    <source>
        <dbReference type="ARBA" id="ARBA00022801"/>
    </source>
</evidence>
<dbReference type="PANTHER" id="PTHR10272:SF14">
    <property type="entry name" value="PAF ACETYLHYDROLASE FAMILY PROTEIN"/>
    <property type="match status" value="1"/>
</dbReference>
<dbReference type="EMBL" id="JAJHUN010000003">
    <property type="protein sequence ID" value="KAJ4160027.1"/>
    <property type="molecule type" value="Genomic_DNA"/>
</dbReference>
<keyword evidence="5" id="KW-0732">Signal</keyword>
<dbReference type="Pfam" id="PF03403">
    <property type="entry name" value="PAF-AH_p_II"/>
    <property type="match status" value="2"/>
</dbReference>
<reference evidence="6" key="1">
    <citation type="journal article" date="2023" name="Access Microbiol">
        <title>De-novo genome assembly for Akanthomyces muscarius, a biocontrol agent of insect agricultural pests.</title>
        <authorList>
            <person name="Erdos Z."/>
            <person name="Studholme D.J."/>
            <person name="Raymond B."/>
            <person name="Sharma M."/>
        </authorList>
    </citation>
    <scope>NUCLEOTIDE SEQUENCE</scope>
    <source>
        <strain evidence="6">Ve6</strain>
    </source>
</reference>
<dbReference type="Gene3D" id="3.40.50.1820">
    <property type="entry name" value="alpha/beta hydrolase"/>
    <property type="match status" value="1"/>
</dbReference>
<dbReference type="GO" id="GO:0003847">
    <property type="term" value="F:1-alkyl-2-acetylglycerophosphocholine esterase activity"/>
    <property type="evidence" value="ECO:0007669"/>
    <property type="project" value="UniProtKB-EC"/>
</dbReference>
<name>A0A9W8QMN3_AKAMU</name>
<gene>
    <name evidence="6" type="ORF">LMH87_007961</name>
</gene>
<dbReference type="KEGG" id="amus:LMH87_007961"/>
<feature type="chain" id="PRO_5040786671" description="1-alkyl-2-acetylglycerophosphocholine esterase" evidence="5">
    <location>
        <begin position="17"/>
        <end position="374"/>
    </location>
</feature>
<accession>A0A9W8QMN3</accession>
<protein>
    <recommendedName>
        <fullName evidence="1">1-alkyl-2-acetylglycerophosphocholine esterase</fullName>
        <ecNumber evidence="1">3.1.1.47</ecNumber>
    </recommendedName>
</protein>
<evidence type="ECO:0000313" key="6">
    <source>
        <dbReference type="EMBL" id="KAJ4160027.1"/>
    </source>
</evidence>